<reference evidence="3 4" key="1">
    <citation type="submission" date="2021-11" db="EMBL/GenBank/DDBJ databases">
        <title>Black yeast isolated from Biological Soil Crust.</title>
        <authorList>
            <person name="Kurbessoian T."/>
        </authorList>
    </citation>
    <scope>NUCLEOTIDE SEQUENCE [LARGE SCALE GENOMIC DNA]</scope>
    <source>
        <strain evidence="3 4">CCFEE 5522</strain>
    </source>
</reference>
<dbReference type="InterPro" id="IPR023210">
    <property type="entry name" value="NADP_OxRdtase_dom"/>
</dbReference>
<dbReference type="PANTHER" id="PTHR43625:SF78">
    <property type="entry name" value="PYRIDOXAL REDUCTASE-RELATED"/>
    <property type="match status" value="1"/>
</dbReference>
<name>A0AAV9JY09_9PEZI</name>
<comment type="caution">
    <text evidence="3">The sequence shown here is derived from an EMBL/GenBank/DDBJ whole genome shotgun (WGS) entry which is preliminary data.</text>
</comment>
<proteinExistence type="predicted"/>
<dbReference type="CDD" id="cd19077">
    <property type="entry name" value="AKR_AKR8A1-2"/>
    <property type="match status" value="1"/>
</dbReference>
<evidence type="ECO:0000259" key="2">
    <source>
        <dbReference type="Pfam" id="PF00248"/>
    </source>
</evidence>
<sequence>MTATIAGKAVGAIGFGMISLLNPAKPVTTEDAIATLKAALHAGANFWNAGEHYGTPEYNSLHLLNAYFTKYPDDAEKVVVSVKGCFSFKERKPANDAKGVRASIENCLSILDGKCRIDLFQASRGDPDVPIEVTVGAMAEHVKAGKIGSIGLSECSAATIRKAVTVHQIAAVEVELSLFETSVMSNGVAEACKEFGIPIVAYSPLSRGFLTGQLRKYEDMPEKDFRRMFPRFQSDVFDENLKLVEEVEAVSTKKGCSTVQVAIAWVSAQSKTAGVPVIPIPGAGAVSRVEENMKRIELSDVELDEINEVLERVEVKGARYPAAFSRFESV</sequence>
<dbReference type="SUPFAM" id="SSF51430">
    <property type="entry name" value="NAD(P)-linked oxidoreductase"/>
    <property type="match status" value="1"/>
</dbReference>
<dbReference type="Pfam" id="PF00248">
    <property type="entry name" value="Aldo_ket_red"/>
    <property type="match status" value="1"/>
</dbReference>
<gene>
    <name evidence="3" type="ORF">LTR36_000069</name>
</gene>
<organism evidence="3 4">
    <name type="scientific">Oleoguttula mirabilis</name>
    <dbReference type="NCBI Taxonomy" id="1507867"/>
    <lineage>
        <taxon>Eukaryota</taxon>
        <taxon>Fungi</taxon>
        <taxon>Dikarya</taxon>
        <taxon>Ascomycota</taxon>
        <taxon>Pezizomycotina</taxon>
        <taxon>Dothideomycetes</taxon>
        <taxon>Dothideomycetidae</taxon>
        <taxon>Mycosphaerellales</taxon>
        <taxon>Teratosphaeriaceae</taxon>
        <taxon>Oleoguttula</taxon>
    </lineage>
</organism>
<keyword evidence="1" id="KW-0560">Oxidoreductase</keyword>
<dbReference type="GO" id="GO:0005737">
    <property type="term" value="C:cytoplasm"/>
    <property type="evidence" value="ECO:0007669"/>
    <property type="project" value="TreeGrafter"/>
</dbReference>
<evidence type="ECO:0000313" key="3">
    <source>
        <dbReference type="EMBL" id="KAK4550490.1"/>
    </source>
</evidence>
<evidence type="ECO:0000313" key="4">
    <source>
        <dbReference type="Proteomes" id="UP001324427"/>
    </source>
</evidence>
<feature type="domain" description="NADP-dependent oxidoreductase" evidence="2">
    <location>
        <begin position="12"/>
        <end position="310"/>
    </location>
</feature>
<protein>
    <recommendedName>
        <fullName evidence="2">NADP-dependent oxidoreductase domain-containing protein</fullName>
    </recommendedName>
</protein>
<dbReference type="PANTHER" id="PTHR43625">
    <property type="entry name" value="AFLATOXIN B1 ALDEHYDE REDUCTASE"/>
    <property type="match status" value="1"/>
</dbReference>
<dbReference type="Gene3D" id="3.20.20.100">
    <property type="entry name" value="NADP-dependent oxidoreductase domain"/>
    <property type="match status" value="1"/>
</dbReference>
<keyword evidence="4" id="KW-1185">Reference proteome</keyword>
<dbReference type="AlphaFoldDB" id="A0AAV9JY09"/>
<dbReference type="GO" id="GO:0016491">
    <property type="term" value="F:oxidoreductase activity"/>
    <property type="evidence" value="ECO:0007669"/>
    <property type="project" value="UniProtKB-KW"/>
</dbReference>
<dbReference type="Proteomes" id="UP001324427">
    <property type="component" value="Unassembled WGS sequence"/>
</dbReference>
<dbReference type="InterPro" id="IPR050791">
    <property type="entry name" value="Aldo-Keto_reductase"/>
</dbReference>
<evidence type="ECO:0000256" key="1">
    <source>
        <dbReference type="ARBA" id="ARBA00023002"/>
    </source>
</evidence>
<accession>A0AAV9JY09</accession>
<dbReference type="EMBL" id="JAVFHQ010000001">
    <property type="protein sequence ID" value="KAK4550490.1"/>
    <property type="molecule type" value="Genomic_DNA"/>
</dbReference>
<dbReference type="InterPro" id="IPR036812">
    <property type="entry name" value="NAD(P)_OxRdtase_dom_sf"/>
</dbReference>